<organism evidence="2 3">
    <name type="scientific">Stutzerimonas stutzeri</name>
    <name type="common">Pseudomonas stutzeri</name>
    <dbReference type="NCBI Taxonomy" id="316"/>
    <lineage>
        <taxon>Bacteria</taxon>
        <taxon>Pseudomonadati</taxon>
        <taxon>Pseudomonadota</taxon>
        <taxon>Gammaproteobacteria</taxon>
        <taxon>Pseudomonadales</taxon>
        <taxon>Pseudomonadaceae</taxon>
        <taxon>Stutzerimonas</taxon>
    </lineage>
</organism>
<accession>A0A5S5B4I6</accession>
<feature type="compositionally biased region" description="Basic and acidic residues" evidence="1">
    <location>
        <begin position="1"/>
        <end position="18"/>
    </location>
</feature>
<comment type="caution">
    <text evidence="2">The sequence shown here is derived from an EMBL/GenBank/DDBJ whole genome shotgun (WGS) entry which is preliminary data.</text>
</comment>
<evidence type="ECO:0000256" key="1">
    <source>
        <dbReference type="SAM" id="MobiDB-lite"/>
    </source>
</evidence>
<sequence>MRPVQTDDRYPSLTDRSETPVGKDVSLTTPQNEALTPSV</sequence>
<protein>
    <submittedName>
        <fullName evidence="2">Uncharacterized protein</fullName>
    </submittedName>
</protein>
<evidence type="ECO:0000313" key="2">
    <source>
        <dbReference type="EMBL" id="TYP61855.1"/>
    </source>
</evidence>
<evidence type="ECO:0000313" key="3">
    <source>
        <dbReference type="Proteomes" id="UP000324282"/>
    </source>
</evidence>
<reference evidence="2 3" key="1">
    <citation type="submission" date="2019-07" db="EMBL/GenBank/DDBJ databases">
        <title>Deep subsurface shale carbon reservoir microbial communities from Ohio and West Virginia, USA.</title>
        <authorList>
            <person name="Wrighton K."/>
        </authorList>
    </citation>
    <scope>NUCLEOTIDE SEQUENCE [LARGE SCALE GENOMIC DNA]</scope>
    <source>
        <strain evidence="2 3">NP_8Ht</strain>
    </source>
</reference>
<gene>
    <name evidence="2" type="ORF">A9A72_124605</name>
</gene>
<feature type="compositionally biased region" description="Polar residues" evidence="1">
    <location>
        <begin position="26"/>
        <end position="39"/>
    </location>
</feature>
<dbReference type="Proteomes" id="UP000324282">
    <property type="component" value="Unassembled WGS sequence"/>
</dbReference>
<feature type="region of interest" description="Disordered" evidence="1">
    <location>
        <begin position="1"/>
        <end position="39"/>
    </location>
</feature>
<dbReference type="AlphaFoldDB" id="A0A5S5B4I6"/>
<dbReference type="EMBL" id="VNHQ01000014">
    <property type="protein sequence ID" value="TYP61855.1"/>
    <property type="molecule type" value="Genomic_DNA"/>
</dbReference>
<proteinExistence type="predicted"/>
<name>A0A5S5B4I6_STUST</name>